<feature type="transmembrane region" description="Helical" evidence="7">
    <location>
        <begin position="150"/>
        <end position="166"/>
    </location>
</feature>
<dbReference type="EMBL" id="FQUI01000044">
    <property type="protein sequence ID" value="SHF19076.1"/>
    <property type="molecule type" value="Genomic_DNA"/>
</dbReference>
<feature type="transmembrane region" description="Helical" evidence="7">
    <location>
        <begin position="256"/>
        <end position="282"/>
    </location>
</feature>
<dbReference type="PROSITE" id="PS50928">
    <property type="entry name" value="ABC_TM1"/>
    <property type="match status" value="1"/>
</dbReference>
<dbReference type="InterPro" id="IPR000515">
    <property type="entry name" value="MetI-like"/>
</dbReference>
<feature type="transmembrane region" description="Helical" evidence="7">
    <location>
        <begin position="214"/>
        <end position="236"/>
    </location>
</feature>
<organism evidence="9 10">
    <name type="scientific">Marinitoga hydrogenitolerans (strain DSM 16785 / JCM 12826 / AT1271)</name>
    <dbReference type="NCBI Taxonomy" id="1122195"/>
    <lineage>
        <taxon>Bacteria</taxon>
        <taxon>Thermotogati</taxon>
        <taxon>Thermotogota</taxon>
        <taxon>Thermotogae</taxon>
        <taxon>Petrotogales</taxon>
        <taxon>Petrotogaceae</taxon>
        <taxon>Marinitoga</taxon>
    </lineage>
</organism>
<reference evidence="9" key="1">
    <citation type="submission" date="2016-11" db="EMBL/GenBank/DDBJ databases">
        <authorList>
            <person name="Varghese N."/>
            <person name="Submissions S."/>
        </authorList>
    </citation>
    <scope>NUCLEOTIDE SEQUENCE [LARGE SCALE GENOMIC DNA]</scope>
    <source>
        <strain evidence="9">DSM 16785</strain>
    </source>
</reference>
<gene>
    <name evidence="9" type="ORF">SAMN02745164_01970</name>
</gene>
<feature type="domain" description="ABC transmembrane type-1" evidence="8">
    <location>
        <begin position="72"/>
        <end position="282"/>
    </location>
</feature>
<comment type="similarity">
    <text evidence="7">Belongs to the binding-protein-dependent transport system permease family.</text>
</comment>
<evidence type="ECO:0000256" key="5">
    <source>
        <dbReference type="ARBA" id="ARBA00022989"/>
    </source>
</evidence>
<dbReference type="SUPFAM" id="SSF161098">
    <property type="entry name" value="MetI-like"/>
    <property type="match status" value="1"/>
</dbReference>
<dbReference type="Pfam" id="PF00528">
    <property type="entry name" value="BPD_transp_1"/>
    <property type="match status" value="1"/>
</dbReference>
<evidence type="ECO:0000256" key="2">
    <source>
        <dbReference type="ARBA" id="ARBA00022448"/>
    </source>
</evidence>
<evidence type="ECO:0000313" key="9">
    <source>
        <dbReference type="EMBL" id="SHF19076.1"/>
    </source>
</evidence>
<dbReference type="Gene3D" id="1.10.3720.10">
    <property type="entry name" value="MetI-like"/>
    <property type="match status" value="1"/>
</dbReference>
<protein>
    <submittedName>
        <fullName evidence="9">Carbohydrate ABC transporter membrane protein 1, CUT1 family (TC 3.A.1.1.-)</fullName>
    </submittedName>
</protein>
<dbReference type="CDD" id="cd06261">
    <property type="entry name" value="TM_PBP2"/>
    <property type="match status" value="1"/>
</dbReference>
<dbReference type="InterPro" id="IPR035906">
    <property type="entry name" value="MetI-like_sf"/>
</dbReference>
<evidence type="ECO:0000256" key="7">
    <source>
        <dbReference type="RuleBase" id="RU363032"/>
    </source>
</evidence>
<keyword evidence="2 7" id="KW-0813">Transport</keyword>
<sequence>MRKGSQTKKSILFLFPALSLIGIFYLYPALMSLFYSFTNKTLVGVKAQNWDFVGLSNYIFMFKDERFLISLLNTVIFLVFSAIIGQQVLGFTIAYLMQRKNRQLRRFVGTTVLLGWVTPEVVVSFVFFAFLNVEGSLNDFIGFFGLKPVAWLYDFPMIAIIIANIWRGTAFSMLMYQSALENVSDSLKEAASIDGANKIQVLFKIILPIIKGTIITNTVLVTLQTIGLFGLIYALTAGGPGFKTTTVPIYMYNKAFVSYQLGYGTAIAIVLLLLGIVLSVFYMKSFKHEL</sequence>
<feature type="transmembrane region" description="Helical" evidence="7">
    <location>
        <begin position="67"/>
        <end position="95"/>
    </location>
</feature>
<evidence type="ECO:0000256" key="4">
    <source>
        <dbReference type="ARBA" id="ARBA00022692"/>
    </source>
</evidence>
<keyword evidence="3" id="KW-1003">Cell membrane</keyword>
<feature type="transmembrane region" description="Helical" evidence="7">
    <location>
        <begin position="107"/>
        <end position="130"/>
    </location>
</feature>
<accession>A0A1M4ZNC7</accession>
<feature type="transmembrane region" description="Helical" evidence="7">
    <location>
        <begin position="12"/>
        <end position="35"/>
    </location>
</feature>
<dbReference type="PANTHER" id="PTHR43005:SF1">
    <property type="entry name" value="SPERMIDINE_PUTRESCINE TRANSPORT SYSTEM PERMEASE PROTEIN"/>
    <property type="match status" value="1"/>
</dbReference>
<dbReference type="GO" id="GO:0005886">
    <property type="term" value="C:plasma membrane"/>
    <property type="evidence" value="ECO:0007669"/>
    <property type="project" value="UniProtKB-SubCell"/>
</dbReference>
<comment type="subcellular location">
    <subcellularLocation>
        <location evidence="1 7">Cell membrane</location>
        <topology evidence="1 7">Multi-pass membrane protein</topology>
    </subcellularLocation>
</comment>
<keyword evidence="5 7" id="KW-1133">Transmembrane helix</keyword>
<evidence type="ECO:0000259" key="8">
    <source>
        <dbReference type="PROSITE" id="PS50928"/>
    </source>
</evidence>
<dbReference type="AlphaFoldDB" id="A0A1M4ZNC7"/>
<dbReference type="STRING" id="1122195.SAMN02745164_01970"/>
<keyword evidence="10" id="KW-1185">Reference proteome</keyword>
<dbReference type="GO" id="GO:0055085">
    <property type="term" value="P:transmembrane transport"/>
    <property type="evidence" value="ECO:0007669"/>
    <property type="project" value="InterPro"/>
</dbReference>
<keyword evidence="4 7" id="KW-0812">Transmembrane</keyword>
<keyword evidence="6 7" id="KW-0472">Membrane</keyword>
<evidence type="ECO:0000313" key="10">
    <source>
        <dbReference type="Proteomes" id="UP000184334"/>
    </source>
</evidence>
<evidence type="ECO:0000256" key="6">
    <source>
        <dbReference type="ARBA" id="ARBA00023136"/>
    </source>
</evidence>
<dbReference type="Proteomes" id="UP000184334">
    <property type="component" value="Unassembled WGS sequence"/>
</dbReference>
<comment type="caution">
    <text evidence="9">The sequence shown here is derived from an EMBL/GenBank/DDBJ whole genome shotgun (WGS) entry which is preliminary data.</text>
</comment>
<evidence type="ECO:0000256" key="3">
    <source>
        <dbReference type="ARBA" id="ARBA00022475"/>
    </source>
</evidence>
<dbReference type="PANTHER" id="PTHR43005">
    <property type="entry name" value="BLR7065 PROTEIN"/>
    <property type="match status" value="1"/>
</dbReference>
<dbReference type="RefSeq" id="WP_200782425.1">
    <property type="nucleotide sequence ID" value="NZ_FQUI01000044.1"/>
</dbReference>
<name>A0A1M4ZNC7_MARH1</name>
<proteinExistence type="inferred from homology"/>
<evidence type="ECO:0000256" key="1">
    <source>
        <dbReference type="ARBA" id="ARBA00004651"/>
    </source>
</evidence>